<comment type="subcellular location">
    <subcellularLocation>
        <location evidence="1">Cytoplasm</location>
    </subcellularLocation>
</comment>
<gene>
    <name evidence="6" type="ORF">GBL_3495</name>
</gene>
<dbReference type="Proteomes" id="UP000016424">
    <property type="component" value="Unassembled WGS sequence"/>
</dbReference>
<name>U2YDT9_GEOKU</name>
<dbReference type="GO" id="GO:0005737">
    <property type="term" value="C:cytoplasm"/>
    <property type="evidence" value="ECO:0007669"/>
    <property type="project" value="UniProtKB-SubCell"/>
</dbReference>
<dbReference type="CDD" id="cd09749">
    <property type="entry name" value="Cmr5_III-B"/>
    <property type="match status" value="1"/>
</dbReference>
<comment type="caution">
    <text evidence="6">The sequence shown here is derived from an EMBL/GenBank/DDBJ whole genome shotgun (WGS) entry which is preliminary data.</text>
</comment>
<dbReference type="GO" id="GO:0051607">
    <property type="term" value="P:defense response to virus"/>
    <property type="evidence" value="ECO:0007669"/>
    <property type="project" value="UniProtKB-KW"/>
</dbReference>
<evidence type="ECO:0000256" key="5">
    <source>
        <dbReference type="ARBA" id="ARBA00030001"/>
    </source>
</evidence>
<protein>
    <recommendedName>
        <fullName evidence="5">CRISPR type III-B/RAMP module-associated protein Cmr5</fullName>
    </recommendedName>
</protein>
<evidence type="ECO:0000256" key="2">
    <source>
        <dbReference type="ARBA" id="ARBA00006161"/>
    </source>
</evidence>
<evidence type="ECO:0000256" key="3">
    <source>
        <dbReference type="ARBA" id="ARBA00022490"/>
    </source>
</evidence>
<keyword evidence="4" id="KW-0051">Antiviral defense</keyword>
<dbReference type="NCBIfam" id="TIGR01881">
    <property type="entry name" value="cas_Cmr5"/>
    <property type="match status" value="1"/>
</dbReference>
<dbReference type="InterPro" id="IPR010160">
    <property type="entry name" value="CRISPR-assoc_prot_Cmr5"/>
</dbReference>
<comment type="similarity">
    <text evidence="2">Belongs to the CRISPR system Cmr5 family.</text>
</comment>
<dbReference type="SUPFAM" id="SSF158568">
    <property type="entry name" value="AF1862-like"/>
    <property type="match status" value="1"/>
</dbReference>
<evidence type="ECO:0000256" key="4">
    <source>
        <dbReference type="ARBA" id="ARBA00023118"/>
    </source>
</evidence>
<evidence type="ECO:0000313" key="6">
    <source>
        <dbReference type="EMBL" id="GAD15278.1"/>
    </source>
</evidence>
<dbReference type="InterPro" id="IPR023101">
    <property type="entry name" value="AF1862-like_dom_sf"/>
</dbReference>
<accession>U2YDT9</accession>
<dbReference type="EMBL" id="BASG01000065">
    <property type="protein sequence ID" value="GAD15278.1"/>
    <property type="molecule type" value="Genomic_DNA"/>
</dbReference>
<dbReference type="Pfam" id="PF09701">
    <property type="entry name" value="Cas_Cmr5"/>
    <property type="match status" value="1"/>
</dbReference>
<organism evidence="6 7">
    <name type="scientific">Geobacillus kaustophilus GBlys</name>
    <dbReference type="NCBI Taxonomy" id="1337888"/>
    <lineage>
        <taxon>Bacteria</taxon>
        <taxon>Bacillati</taxon>
        <taxon>Bacillota</taxon>
        <taxon>Bacilli</taxon>
        <taxon>Bacillales</taxon>
        <taxon>Anoxybacillaceae</taxon>
        <taxon>Geobacillus</taxon>
        <taxon>Geobacillus thermoleovorans group</taxon>
    </lineage>
</organism>
<proteinExistence type="inferred from homology"/>
<evidence type="ECO:0000256" key="1">
    <source>
        <dbReference type="ARBA" id="ARBA00004496"/>
    </source>
</evidence>
<sequence>MNGGEAMETNVKRVGIENGRAAFAFQEVKQAKERLRGSFENYRSYVKKMPSLIQVNGLGQALAFCFQKGKEYKAIYQSLAKWMREQFPDQFSSANQELVEAVVNLSSADYRLWTMEAMALLDWMRKFADGMAKDDAKAAE</sequence>
<dbReference type="AlphaFoldDB" id="U2YDT9"/>
<evidence type="ECO:0000313" key="7">
    <source>
        <dbReference type="Proteomes" id="UP000016424"/>
    </source>
</evidence>
<keyword evidence="3" id="KW-0963">Cytoplasm</keyword>
<reference evidence="7" key="1">
    <citation type="journal article" date="2013" name="Genome">
        <title>Draft Genome Sequence of Geobacillus kaustophilus GBlys, a Lysogenic Strain with Bacteriophage phiOH2.</title>
        <authorList>
            <person name="Doi K."/>
            <person name="Mori K."/>
            <person name="Martono H."/>
            <person name="Nagayoshi Y."/>
            <person name="Fujino Y."/>
            <person name="Tashiro K."/>
            <person name="Kuhara S."/>
            <person name="Ohshima T."/>
        </authorList>
    </citation>
    <scope>NUCLEOTIDE SEQUENCE [LARGE SCALE GENOMIC DNA]</scope>
    <source>
        <strain evidence="7">GBlys</strain>
    </source>
</reference>
<dbReference type="Gene3D" id="1.10.520.30">
    <property type="entry name" value="AF1862-like domain"/>
    <property type="match status" value="1"/>
</dbReference>